<comment type="caution">
    <text evidence="1">The sequence shown here is derived from an EMBL/GenBank/DDBJ whole genome shotgun (WGS) entry which is preliminary data.</text>
</comment>
<gene>
    <name evidence="1" type="ORF">T4B_6783</name>
</gene>
<dbReference type="Proteomes" id="UP000054805">
    <property type="component" value="Unassembled WGS sequence"/>
</dbReference>
<dbReference type="EMBL" id="JYDS01000281">
    <property type="protein sequence ID" value="KRZ18990.1"/>
    <property type="molecule type" value="Genomic_DNA"/>
</dbReference>
<dbReference type="AlphaFoldDB" id="A0A0V1I827"/>
<keyword evidence="2" id="KW-1185">Reference proteome</keyword>
<sequence length="241" mass="27841">MEKTLHPNEIESTFQATGTTERTNDSFFFLSNDCHIMINFIRYNSVCHFSGKNKSELFIQFKFQQTEEQTVPGAFEENLKRKRKTCQPGLHSTLVDVVLLIRRNKNLNTSTNWHPVRSEWIGWSEKSTYFVLAVDKSRSRAFVLAFNVSVNERLLEKKTDKQPVVERSTNCRWPTVLYDLLTISESGRLCIDSSDHLTAYLAKLASIADASLNVTGLNEKQFKHQLKSWIIVYGTSQFFRS</sequence>
<reference evidence="1 2" key="1">
    <citation type="submission" date="2015-01" db="EMBL/GenBank/DDBJ databases">
        <title>Evolution of Trichinella species and genotypes.</title>
        <authorList>
            <person name="Korhonen P.K."/>
            <person name="Edoardo P."/>
            <person name="Giuseppe L.R."/>
            <person name="Gasser R.B."/>
        </authorList>
    </citation>
    <scope>NUCLEOTIDE SEQUENCE [LARGE SCALE GENOMIC DNA]</scope>
    <source>
        <strain evidence="1">ISS588</strain>
    </source>
</reference>
<evidence type="ECO:0000313" key="2">
    <source>
        <dbReference type="Proteomes" id="UP000054805"/>
    </source>
</evidence>
<evidence type="ECO:0000313" key="1">
    <source>
        <dbReference type="EMBL" id="KRZ18990.1"/>
    </source>
</evidence>
<proteinExistence type="predicted"/>
<name>A0A0V1I827_TRIPS</name>
<protein>
    <submittedName>
        <fullName evidence="1">Uncharacterized protein</fullName>
    </submittedName>
</protein>
<organism evidence="1 2">
    <name type="scientific">Trichinella pseudospiralis</name>
    <name type="common">Parasitic roundworm</name>
    <dbReference type="NCBI Taxonomy" id="6337"/>
    <lineage>
        <taxon>Eukaryota</taxon>
        <taxon>Metazoa</taxon>
        <taxon>Ecdysozoa</taxon>
        <taxon>Nematoda</taxon>
        <taxon>Enoplea</taxon>
        <taxon>Dorylaimia</taxon>
        <taxon>Trichinellida</taxon>
        <taxon>Trichinellidae</taxon>
        <taxon>Trichinella</taxon>
    </lineage>
</organism>
<accession>A0A0V1I827</accession>